<evidence type="ECO:0000313" key="1">
    <source>
        <dbReference type="EMBL" id="KAK3048608.1"/>
    </source>
</evidence>
<dbReference type="AlphaFoldDB" id="A0AAJ0G8Q2"/>
<sequence>MLLSADRGVGPWLASFVEALPEGPNVRWQDYVLEVALPEPGSHGMGVSQGVPPFNYDLYLHHSRAAVSLVAAATQRSGRPLLQQLDQASLVDIIAHRTLRYPTYSKLTELRRSSLNSQDDLNTIAGLLGTVFYFMGGAAGGAAVAASISAGVRAGATAARVGVSLLPIRSILLLLSADNPVSDIKLVKGARNQANQISDAATKATVLSKLDAAEANALTAASAGSAAGNFGASTYMIGGTFNAIDLSVEDEIEGADLAPVLSALVTTSQVYLAKMGRLAAGHANEGEDYNDLPGQQGSSGIYPNENAIAYFYSDGKMLVEESDPTFNATMKGAFDSFRSRVVDMAMKSGFRVWANKDLDDEASCIEYGEYGAVWSNDLCLNLWQHYETAIICQPDGGSNTCYDNPMSEDQCTALVDEFGMDAKAYMQGQVDCAKSGGATGEPDTDELPLDGAVPACWYSVKAIYGTMQDNGFAEPGYGTFHIETEDW</sequence>
<comment type="caution">
    <text evidence="1">The sequence shown here is derived from an EMBL/GenBank/DDBJ whole genome shotgun (WGS) entry which is preliminary data.</text>
</comment>
<reference evidence="1" key="1">
    <citation type="submission" date="2023-04" db="EMBL/GenBank/DDBJ databases">
        <title>Black Yeasts Isolated from many extreme environments.</title>
        <authorList>
            <person name="Coleine C."/>
            <person name="Stajich J.E."/>
            <person name="Selbmann L."/>
        </authorList>
    </citation>
    <scope>NUCLEOTIDE SEQUENCE</scope>
    <source>
        <strain evidence="1">CCFEE 5312</strain>
    </source>
</reference>
<organism evidence="1 2">
    <name type="scientific">Extremus antarcticus</name>
    <dbReference type="NCBI Taxonomy" id="702011"/>
    <lineage>
        <taxon>Eukaryota</taxon>
        <taxon>Fungi</taxon>
        <taxon>Dikarya</taxon>
        <taxon>Ascomycota</taxon>
        <taxon>Pezizomycotina</taxon>
        <taxon>Dothideomycetes</taxon>
        <taxon>Dothideomycetidae</taxon>
        <taxon>Mycosphaerellales</taxon>
        <taxon>Extremaceae</taxon>
        <taxon>Extremus</taxon>
    </lineage>
</organism>
<protein>
    <submittedName>
        <fullName evidence="1">Uncharacterized protein</fullName>
    </submittedName>
</protein>
<accession>A0AAJ0G8Q2</accession>
<dbReference type="Proteomes" id="UP001271007">
    <property type="component" value="Unassembled WGS sequence"/>
</dbReference>
<gene>
    <name evidence="1" type="ORF">LTR09_010103</name>
</gene>
<keyword evidence="2" id="KW-1185">Reference proteome</keyword>
<name>A0AAJ0G8Q2_9PEZI</name>
<dbReference type="EMBL" id="JAWDJX010000047">
    <property type="protein sequence ID" value="KAK3048608.1"/>
    <property type="molecule type" value="Genomic_DNA"/>
</dbReference>
<evidence type="ECO:0000313" key="2">
    <source>
        <dbReference type="Proteomes" id="UP001271007"/>
    </source>
</evidence>
<proteinExistence type="predicted"/>